<sequence>MPMLAPTTSAELADAIAGAAADGTRLEIRGGGSKAGVGTGGRQTAVLDMRGFAGIIDYDPAELVLTVGAGTPLAEVETLVAAHGQMLAFEPFDHGPLFGRPVGAATIGGIVAAGVAGSRRPVMGGVRDHLLRFEGVSGRGEPFMAGAKVVKNVTGYDLPKLMCGSWGRLAALTQVTLKVLPAPRETTSCLVRGLDPRQACAVMARAMGSQAEPSAAIHIPGRARGASLTVLRLQGFGPSVAARAALLERLLGEHVVETPDAALAEAIWGDVRTLAPMNDGRPLWRLSIAAGAAPAVIAALEPLGAQWQMDWAGSLIWLCFDGGGELVRRTAAGAGGHAMLVRDDRGVYAGMPTFQPQAAVLAALETRVRRAFDPAGVFETGRFSDLAPHLDLAHAD</sequence>
<dbReference type="Gene3D" id="3.30.465.10">
    <property type="match status" value="1"/>
</dbReference>
<evidence type="ECO:0000313" key="5">
    <source>
        <dbReference type="Proteomes" id="UP000637002"/>
    </source>
</evidence>
<feature type="domain" description="FAD-binding PCMH-type" evidence="3">
    <location>
        <begin position="1"/>
        <end position="182"/>
    </location>
</feature>
<gene>
    <name evidence="4" type="ORF">GCM10010994_18240</name>
</gene>
<evidence type="ECO:0000259" key="3">
    <source>
        <dbReference type="PROSITE" id="PS51387"/>
    </source>
</evidence>
<protein>
    <submittedName>
        <fullName evidence="4">2-hydroxy-acid oxidase</fullName>
    </submittedName>
</protein>
<evidence type="ECO:0000256" key="1">
    <source>
        <dbReference type="ARBA" id="ARBA00022630"/>
    </source>
</evidence>
<evidence type="ECO:0000313" key="4">
    <source>
        <dbReference type="EMBL" id="GGC59881.1"/>
    </source>
</evidence>
<keyword evidence="2" id="KW-0274">FAD</keyword>
<accession>A0A916U425</accession>
<reference evidence="4" key="2">
    <citation type="submission" date="2020-09" db="EMBL/GenBank/DDBJ databases">
        <authorList>
            <person name="Sun Q."/>
            <person name="Zhou Y."/>
        </authorList>
    </citation>
    <scope>NUCLEOTIDE SEQUENCE</scope>
    <source>
        <strain evidence="4">CGMCC 1.12919</strain>
    </source>
</reference>
<reference evidence="4" key="1">
    <citation type="journal article" date="2014" name="Int. J. Syst. Evol. Microbiol.">
        <title>Complete genome sequence of Corynebacterium casei LMG S-19264T (=DSM 44701T), isolated from a smear-ripened cheese.</title>
        <authorList>
            <consortium name="US DOE Joint Genome Institute (JGI-PGF)"/>
            <person name="Walter F."/>
            <person name="Albersmeier A."/>
            <person name="Kalinowski J."/>
            <person name="Ruckert C."/>
        </authorList>
    </citation>
    <scope>NUCLEOTIDE SEQUENCE</scope>
    <source>
        <strain evidence="4">CGMCC 1.12919</strain>
    </source>
</reference>
<name>A0A916U425_9HYPH</name>
<keyword evidence="5" id="KW-1185">Reference proteome</keyword>
<dbReference type="InterPro" id="IPR016169">
    <property type="entry name" value="FAD-bd_PCMH_sub2"/>
</dbReference>
<dbReference type="PANTHER" id="PTHR11748:SF103">
    <property type="entry name" value="GLYCOLATE OXIDASE SUBUNIT GLCE"/>
    <property type="match status" value="1"/>
</dbReference>
<dbReference type="AlphaFoldDB" id="A0A916U425"/>
<dbReference type="RefSeq" id="WP_188608851.1">
    <property type="nucleotide sequence ID" value="NZ_BMGG01000003.1"/>
</dbReference>
<dbReference type="EMBL" id="BMGG01000003">
    <property type="protein sequence ID" value="GGC59881.1"/>
    <property type="molecule type" value="Genomic_DNA"/>
</dbReference>
<dbReference type="InterPro" id="IPR016166">
    <property type="entry name" value="FAD-bd_PCMH"/>
</dbReference>
<dbReference type="Pfam" id="PF01565">
    <property type="entry name" value="FAD_binding_4"/>
    <property type="match status" value="1"/>
</dbReference>
<evidence type="ECO:0000256" key="2">
    <source>
        <dbReference type="ARBA" id="ARBA00022827"/>
    </source>
</evidence>
<keyword evidence="1" id="KW-0285">Flavoprotein</keyword>
<dbReference type="NCBIfam" id="NF008439">
    <property type="entry name" value="PRK11282.1"/>
    <property type="match status" value="1"/>
</dbReference>
<dbReference type="SUPFAM" id="SSF55103">
    <property type="entry name" value="FAD-linked oxidases, C-terminal domain"/>
    <property type="match status" value="1"/>
</dbReference>
<dbReference type="InterPro" id="IPR006094">
    <property type="entry name" value="Oxid_FAD_bind_N"/>
</dbReference>
<dbReference type="InterPro" id="IPR016164">
    <property type="entry name" value="FAD-linked_Oxase-like_C"/>
</dbReference>
<dbReference type="GO" id="GO:0071949">
    <property type="term" value="F:FAD binding"/>
    <property type="evidence" value="ECO:0007669"/>
    <property type="project" value="InterPro"/>
</dbReference>
<dbReference type="PROSITE" id="PS51387">
    <property type="entry name" value="FAD_PCMH"/>
    <property type="match status" value="1"/>
</dbReference>
<dbReference type="SUPFAM" id="SSF56176">
    <property type="entry name" value="FAD-binding/transporter-associated domain-like"/>
    <property type="match status" value="1"/>
</dbReference>
<dbReference type="Proteomes" id="UP000637002">
    <property type="component" value="Unassembled WGS sequence"/>
</dbReference>
<comment type="caution">
    <text evidence="4">The sequence shown here is derived from an EMBL/GenBank/DDBJ whole genome shotgun (WGS) entry which is preliminary data.</text>
</comment>
<dbReference type="GO" id="GO:0003824">
    <property type="term" value="F:catalytic activity"/>
    <property type="evidence" value="ECO:0007669"/>
    <property type="project" value="InterPro"/>
</dbReference>
<dbReference type="InterPro" id="IPR036318">
    <property type="entry name" value="FAD-bd_PCMH-like_sf"/>
</dbReference>
<dbReference type="PANTHER" id="PTHR11748">
    <property type="entry name" value="D-LACTATE DEHYDROGENASE"/>
    <property type="match status" value="1"/>
</dbReference>
<organism evidence="4 5">
    <name type="scientific">Chelatococcus reniformis</name>
    <dbReference type="NCBI Taxonomy" id="1494448"/>
    <lineage>
        <taxon>Bacteria</taxon>
        <taxon>Pseudomonadati</taxon>
        <taxon>Pseudomonadota</taxon>
        <taxon>Alphaproteobacteria</taxon>
        <taxon>Hyphomicrobiales</taxon>
        <taxon>Chelatococcaceae</taxon>
        <taxon>Chelatococcus</taxon>
    </lineage>
</organism>
<proteinExistence type="predicted"/>